<evidence type="ECO:0000313" key="3">
    <source>
        <dbReference type="EMBL" id="PFH58495.1"/>
    </source>
</evidence>
<protein>
    <submittedName>
        <fullName evidence="3">Uncharacterized protein</fullName>
    </submittedName>
</protein>
<organism evidence="3 4">
    <name type="scientific">Ophiocordyceps unilateralis</name>
    <name type="common">Zombie-ant fungus</name>
    <name type="synonym">Torrubia unilateralis</name>
    <dbReference type="NCBI Taxonomy" id="268505"/>
    <lineage>
        <taxon>Eukaryota</taxon>
        <taxon>Fungi</taxon>
        <taxon>Dikarya</taxon>
        <taxon>Ascomycota</taxon>
        <taxon>Pezizomycotina</taxon>
        <taxon>Sordariomycetes</taxon>
        <taxon>Hypocreomycetidae</taxon>
        <taxon>Hypocreales</taxon>
        <taxon>Ophiocordycipitaceae</taxon>
        <taxon>Ophiocordyceps</taxon>
    </lineage>
</organism>
<comment type="caution">
    <text evidence="3">The sequence shown here is derived from an EMBL/GenBank/DDBJ whole genome shotgun (WGS) entry which is preliminary data.</text>
</comment>
<proteinExistence type="predicted"/>
<feature type="signal peptide" evidence="2">
    <location>
        <begin position="1"/>
        <end position="16"/>
    </location>
</feature>
<evidence type="ECO:0000256" key="2">
    <source>
        <dbReference type="SAM" id="SignalP"/>
    </source>
</evidence>
<feature type="region of interest" description="Disordered" evidence="1">
    <location>
        <begin position="119"/>
        <end position="152"/>
    </location>
</feature>
<reference evidence="3 4" key="2">
    <citation type="journal article" date="2017" name="Sci. Rep.">
        <title>Ant-infecting Ophiocordyceps genomes reveal a high diversity of potential behavioral manipulation genes and a possible major role for enterotoxins.</title>
        <authorList>
            <person name="de Bekker C."/>
            <person name="Ohm R.A."/>
            <person name="Evans H.C."/>
            <person name="Brachmann A."/>
            <person name="Hughes D.P."/>
        </authorList>
    </citation>
    <scope>NUCLEOTIDE SEQUENCE [LARGE SCALE GENOMIC DNA]</scope>
    <source>
        <strain evidence="3 4">SC16a</strain>
    </source>
</reference>
<feature type="compositionally biased region" description="Basic and acidic residues" evidence="1">
    <location>
        <begin position="139"/>
        <end position="152"/>
    </location>
</feature>
<accession>A0A2A9PAF4</accession>
<evidence type="ECO:0000256" key="1">
    <source>
        <dbReference type="SAM" id="MobiDB-lite"/>
    </source>
</evidence>
<sequence>MRFLAIVISFVSLALARPISMKEAYDQAAPSHCESTTSWDDSVISTENRYETIENRLRQMNRSRFCTERIQAFSFHERHHMTKAGCLTIVEEHCSEYDEIQDLYECVDRYVKRHRFAVNEPSPTDSFSENPDMEPAEQEGSKLEGEEWNTDH</sequence>
<feature type="chain" id="PRO_5012563799" evidence="2">
    <location>
        <begin position="17"/>
        <end position="152"/>
    </location>
</feature>
<gene>
    <name evidence="3" type="ORF">XA68_13603</name>
</gene>
<evidence type="ECO:0000313" key="4">
    <source>
        <dbReference type="Proteomes" id="UP000037136"/>
    </source>
</evidence>
<keyword evidence="4" id="KW-1185">Reference proteome</keyword>
<name>A0A2A9PAF4_OPHUN</name>
<dbReference type="AlphaFoldDB" id="A0A2A9PAF4"/>
<dbReference type="EMBL" id="LAZP02000286">
    <property type="protein sequence ID" value="PFH58495.1"/>
    <property type="molecule type" value="Genomic_DNA"/>
</dbReference>
<keyword evidence="2" id="KW-0732">Signal</keyword>
<reference evidence="3 4" key="1">
    <citation type="journal article" date="2015" name="BMC Genomics">
        <title>Gene expression during zombie ant biting behavior reflects the complexity underlying fungal parasitic behavioral manipulation.</title>
        <authorList>
            <person name="de Bekker C."/>
            <person name="Ohm R.A."/>
            <person name="Loreto R.G."/>
            <person name="Sebastian A."/>
            <person name="Albert I."/>
            <person name="Merrow M."/>
            <person name="Brachmann A."/>
            <person name="Hughes D.P."/>
        </authorList>
    </citation>
    <scope>NUCLEOTIDE SEQUENCE [LARGE SCALE GENOMIC DNA]</scope>
    <source>
        <strain evidence="3 4">SC16a</strain>
    </source>
</reference>
<dbReference type="Proteomes" id="UP000037136">
    <property type="component" value="Unassembled WGS sequence"/>
</dbReference>